<dbReference type="RefSeq" id="WP_277280633.1">
    <property type="nucleotide sequence ID" value="NZ_JAROCY010000035.1"/>
</dbReference>
<dbReference type="EMBL" id="JAROCY010000035">
    <property type="protein sequence ID" value="MDF8335677.1"/>
    <property type="molecule type" value="Genomic_DNA"/>
</dbReference>
<gene>
    <name evidence="1" type="ORF">POM99_20930</name>
</gene>
<evidence type="ECO:0000313" key="2">
    <source>
        <dbReference type="Proteomes" id="UP001222770"/>
    </source>
</evidence>
<dbReference type="Proteomes" id="UP001222770">
    <property type="component" value="Unassembled WGS sequence"/>
</dbReference>
<reference evidence="1 2" key="1">
    <citation type="submission" date="2023-03" db="EMBL/GenBank/DDBJ databases">
        <title>Novosphingobium cyanobacteriorum sp. nov., isolated from a eutrophic reservoir during the Microcystis bloom period.</title>
        <authorList>
            <person name="Kang M."/>
            <person name="Le V."/>
            <person name="Ko S.-R."/>
            <person name="Lee S.-A."/>
            <person name="Ahn C.-Y."/>
        </authorList>
    </citation>
    <scope>NUCLEOTIDE SEQUENCE [LARGE SCALE GENOMIC DNA]</scope>
    <source>
        <strain evidence="1 2">HBC54</strain>
    </source>
</reference>
<evidence type="ECO:0000313" key="1">
    <source>
        <dbReference type="EMBL" id="MDF8335677.1"/>
    </source>
</evidence>
<proteinExistence type="predicted"/>
<dbReference type="PANTHER" id="PTHR35175:SF2">
    <property type="entry name" value="DUF1289 DOMAIN-CONTAINING PROTEIN"/>
    <property type="match status" value="1"/>
</dbReference>
<dbReference type="InterPro" id="IPR010710">
    <property type="entry name" value="DUF1289"/>
</dbReference>
<name>A0ABT6CP33_9SPHN</name>
<dbReference type="PANTHER" id="PTHR35175">
    <property type="entry name" value="DUF1289 DOMAIN-CONTAINING PROTEIN"/>
    <property type="match status" value="1"/>
</dbReference>
<comment type="caution">
    <text evidence="1">The sequence shown here is derived from an EMBL/GenBank/DDBJ whole genome shotgun (WGS) entry which is preliminary data.</text>
</comment>
<dbReference type="Pfam" id="PF06945">
    <property type="entry name" value="DUF1289"/>
    <property type="match status" value="1"/>
</dbReference>
<keyword evidence="2" id="KW-1185">Reference proteome</keyword>
<accession>A0ABT6CP33</accession>
<organism evidence="1 2">
    <name type="scientific">Novosphingobium cyanobacteriorum</name>
    <dbReference type="NCBI Taxonomy" id="3024215"/>
    <lineage>
        <taxon>Bacteria</taxon>
        <taxon>Pseudomonadati</taxon>
        <taxon>Pseudomonadota</taxon>
        <taxon>Alphaproteobacteria</taxon>
        <taxon>Sphingomonadales</taxon>
        <taxon>Sphingomonadaceae</taxon>
        <taxon>Novosphingobium</taxon>
    </lineage>
</organism>
<sequence length="82" mass="9037">MTLSESTPSGAIKSPCVRICRIDPADGRCMGCSRTTDEIREWFAKSDQEKLSIIAMIPDRMRERLARLRAAREAAAAGKDPA</sequence>
<protein>
    <submittedName>
        <fullName evidence="1">DUF1289 domain-containing protein</fullName>
    </submittedName>
</protein>